<dbReference type="InterPro" id="IPR002885">
    <property type="entry name" value="PPR_rpt"/>
</dbReference>
<dbReference type="Pfam" id="PF01535">
    <property type="entry name" value="PPR"/>
    <property type="match status" value="3"/>
</dbReference>
<gene>
    <name evidence="4" type="ORF">Cgig2_016132</name>
</gene>
<feature type="repeat" description="PPR" evidence="3">
    <location>
        <begin position="176"/>
        <end position="210"/>
    </location>
</feature>
<proteinExistence type="inferred from homology"/>
<evidence type="ECO:0000256" key="2">
    <source>
        <dbReference type="ARBA" id="ARBA00022737"/>
    </source>
</evidence>
<feature type="repeat" description="PPR" evidence="3">
    <location>
        <begin position="424"/>
        <end position="458"/>
    </location>
</feature>
<dbReference type="NCBIfam" id="TIGR00756">
    <property type="entry name" value="PPR"/>
    <property type="match status" value="10"/>
</dbReference>
<feature type="repeat" description="PPR" evidence="3">
    <location>
        <begin position="141"/>
        <end position="175"/>
    </location>
</feature>
<dbReference type="SUPFAM" id="SSF48452">
    <property type="entry name" value="TPR-like"/>
    <property type="match status" value="1"/>
</dbReference>
<dbReference type="EMBL" id="JAKOGI010000048">
    <property type="protein sequence ID" value="KAJ8446822.1"/>
    <property type="molecule type" value="Genomic_DNA"/>
</dbReference>
<dbReference type="InterPro" id="IPR011990">
    <property type="entry name" value="TPR-like_helical_dom_sf"/>
</dbReference>
<dbReference type="OrthoDB" id="185373at2759"/>
<feature type="repeat" description="PPR" evidence="3">
    <location>
        <begin position="246"/>
        <end position="280"/>
    </location>
</feature>
<dbReference type="PANTHER" id="PTHR47939">
    <property type="entry name" value="MEMBRANE-ASSOCIATED SALT-INDUCIBLE PROTEIN-LIKE"/>
    <property type="match status" value="1"/>
</dbReference>
<dbReference type="PANTHER" id="PTHR47939:SF13">
    <property type="entry name" value="OS03G0201400 PROTEIN"/>
    <property type="match status" value="1"/>
</dbReference>
<feature type="repeat" description="PPR" evidence="3">
    <location>
        <begin position="211"/>
        <end position="245"/>
    </location>
</feature>
<reference evidence="4" key="1">
    <citation type="submission" date="2022-04" db="EMBL/GenBank/DDBJ databases">
        <title>Carnegiea gigantea Genome sequencing and assembly v2.</title>
        <authorList>
            <person name="Copetti D."/>
            <person name="Sanderson M.J."/>
            <person name="Burquez A."/>
            <person name="Wojciechowski M.F."/>
        </authorList>
    </citation>
    <scope>NUCLEOTIDE SEQUENCE</scope>
    <source>
        <strain evidence="4">SGP5-SGP5p</strain>
        <tissue evidence="4">Aerial part</tissue>
    </source>
</reference>
<sequence>MTICPLASITEIRAPPSNSHQTRPVICRKTYPNENHPRNFTRVEPHSITTKPKLEPCSIQTRPTLLQPVDLHQTQLLELIKKPYETRKLSEALYFLQCIVSRGYPPDVFVCTKLIRAFFDAKDVEKAIEVMNILESKGKPNLFAYNAMIDGFCKVNRIDDANELLDRMRARGLAPNIFTYNIIIGSLCRRGKVDLAFKLLDKLVAANLQPTVHTYTILLKATIAERGINEAMKLLNEMRERGVEPDTISYNIVLKGLLDVEKWVEMEKVVREMQSRGCEPSLFTHSLLVSVYCREGKAEVGLNMLKSIIKNGLKPDRYGIANFDPVLDALCKNGKVEEALEIFYKLLDVGCHPDLRTYTCLITALWKVGDRSRALKMVEEMLSEGFEPDVIAYNSILSCLCRDRMADGAMRLLKDMESYPIKPNVISYNMVLLCLCKEHRMSDAIELLGQMVENCLPNENTYNILIEGLGFAGGHSEAMGLAGSLVEMGAISMDAYRQLKATMIEGGTNEATKLLDEMFETGHEPNIERAKTDMFNYEPLICARCKEGKLDLAIGVYKLMVSNGCLPNIIIYTVV</sequence>
<name>A0A9Q1KQG2_9CARY</name>
<accession>A0A9Q1KQG2</accession>
<dbReference type="Proteomes" id="UP001153076">
    <property type="component" value="Unassembled WGS sequence"/>
</dbReference>
<keyword evidence="5" id="KW-1185">Reference proteome</keyword>
<protein>
    <recommendedName>
        <fullName evidence="6">Pentatricopeptide repeat-containing protein</fullName>
    </recommendedName>
</protein>
<dbReference type="Pfam" id="PF13812">
    <property type="entry name" value="PPR_3"/>
    <property type="match status" value="1"/>
</dbReference>
<evidence type="ECO:0000256" key="1">
    <source>
        <dbReference type="ARBA" id="ARBA00007626"/>
    </source>
</evidence>
<dbReference type="InterPro" id="IPR050667">
    <property type="entry name" value="PPR-containing_protein"/>
</dbReference>
<feature type="repeat" description="PPR" evidence="3">
    <location>
        <begin position="281"/>
        <end position="315"/>
    </location>
</feature>
<feature type="repeat" description="PPR" evidence="3">
    <location>
        <begin position="354"/>
        <end position="388"/>
    </location>
</feature>
<dbReference type="PROSITE" id="PS51375">
    <property type="entry name" value="PPR"/>
    <property type="match status" value="10"/>
</dbReference>
<evidence type="ECO:0000313" key="4">
    <source>
        <dbReference type="EMBL" id="KAJ8446822.1"/>
    </source>
</evidence>
<evidence type="ECO:0000256" key="3">
    <source>
        <dbReference type="PROSITE-ProRule" id="PRU00708"/>
    </source>
</evidence>
<feature type="repeat" description="PPR" evidence="3">
    <location>
        <begin position="319"/>
        <end position="353"/>
    </location>
</feature>
<dbReference type="AlphaFoldDB" id="A0A9Q1KQG2"/>
<comment type="caution">
    <text evidence="4">The sequence shown here is derived from an EMBL/GenBank/DDBJ whole genome shotgun (WGS) entry which is preliminary data.</text>
</comment>
<evidence type="ECO:0008006" key="6">
    <source>
        <dbReference type="Google" id="ProtNLM"/>
    </source>
</evidence>
<comment type="similarity">
    <text evidence="1">Belongs to the PPR family. P subfamily.</text>
</comment>
<organism evidence="4 5">
    <name type="scientific">Carnegiea gigantea</name>
    <dbReference type="NCBI Taxonomy" id="171969"/>
    <lineage>
        <taxon>Eukaryota</taxon>
        <taxon>Viridiplantae</taxon>
        <taxon>Streptophyta</taxon>
        <taxon>Embryophyta</taxon>
        <taxon>Tracheophyta</taxon>
        <taxon>Spermatophyta</taxon>
        <taxon>Magnoliopsida</taxon>
        <taxon>eudicotyledons</taxon>
        <taxon>Gunneridae</taxon>
        <taxon>Pentapetalae</taxon>
        <taxon>Caryophyllales</taxon>
        <taxon>Cactineae</taxon>
        <taxon>Cactaceae</taxon>
        <taxon>Cactoideae</taxon>
        <taxon>Echinocereeae</taxon>
        <taxon>Carnegiea</taxon>
    </lineage>
</organism>
<dbReference type="Pfam" id="PF13041">
    <property type="entry name" value="PPR_2"/>
    <property type="match status" value="4"/>
</dbReference>
<feature type="repeat" description="PPR" evidence="3">
    <location>
        <begin position="533"/>
        <end position="567"/>
    </location>
</feature>
<dbReference type="Gene3D" id="1.25.40.10">
    <property type="entry name" value="Tetratricopeptide repeat domain"/>
    <property type="match status" value="6"/>
</dbReference>
<keyword evidence="2" id="KW-0677">Repeat</keyword>
<evidence type="ECO:0000313" key="5">
    <source>
        <dbReference type="Proteomes" id="UP001153076"/>
    </source>
</evidence>
<feature type="repeat" description="PPR" evidence="3">
    <location>
        <begin position="389"/>
        <end position="423"/>
    </location>
</feature>